<dbReference type="PANTHER" id="PTHR30250:SF21">
    <property type="entry name" value="LIPID II FLIPPASE MURJ"/>
    <property type="match status" value="1"/>
</dbReference>
<dbReference type="PANTHER" id="PTHR30250">
    <property type="entry name" value="PST FAMILY PREDICTED COLANIC ACID TRANSPORTER"/>
    <property type="match status" value="1"/>
</dbReference>
<keyword evidence="4 6" id="KW-1133">Transmembrane helix</keyword>
<feature type="transmembrane region" description="Helical" evidence="6">
    <location>
        <begin position="39"/>
        <end position="58"/>
    </location>
</feature>
<evidence type="ECO:0000256" key="3">
    <source>
        <dbReference type="ARBA" id="ARBA00022692"/>
    </source>
</evidence>
<gene>
    <name evidence="7" type="ORF">IAB05_02425</name>
</gene>
<feature type="transmembrane region" description="Helical" evidence="6">
    <location>
        <begin position="181"/>
        <end position="201"/>
    </location>
</feature>
<proteinExistence type="predicted"/>
<protein>
    <submittedName>
        <fullName evidence="7">Oligosaccharide flippase family protein</fullName>
    </submittedName>
</protein>
<feature type="transmembrane region" description="Helical" evidence="6">
    <location>
        <begin position="306"/>
        <end position="326"/>
    </location>
</feature>
<evidence type="ECO:0000256" key="4">
    <source>
        <dbReference type="ARBA" id="ARBA00022989"/>
    </source>
</evidence>
<comment type="caution">
    <text evidence="7">The sequence shown here is derived from an EMBL/GenBank/DDBJ whole genome shotgun (WGS) entry which is preliminary data.</text>
</comment>
<dbReference type="InterPro" id="IPR050833">
    <property type="entry name" value="Poly_Biosynth_Transport"/>
</dbReference>
<evidence type="ECO:0000256" key="2">
    <source>
        <dbReference type="ARBA" id="ARBA00022475"/>
    </source>
</evidence>
<feature type="transmembrane region" description="Helical" evidence="6">
    <location>
        <begin position="373"/>
        <end position="394"/>
    </location>
</feature>
<dbReference type="AlphaFoldDB" id="A0A9D1SHI9"/>
<keyword evidence="2" id="KW-1003">Cell membrane</keyword>
<keyword evidence="3 6" id="KW-0812">Transmembrane</keyword>
<feature type="transmembrane region" description="Helical" evidence="6">
    <location>
        <begin position="346"/>
        <end position="366"/>
    </location>
</feature>
<evidence type="ECO:0000313" key="7">
    <source>
        <dbReference type="EMBL" id="HIU60230.1"/>
    </source>
</evidence>
<dbReference type="GO" id="GO:0005886">
    <property type="term" value="C:plasma membrane"/>
    <property type="evidence" value="ECO:0007669"/>
    <property type="project" value="UniProtKB-SubCell"/>
</dbReference>
<evidence type="ECO:0000256" key="5">
    <source>
        <dbReference type="ARBA" id="ARBA00023136"/>
    </source>
</evidence>
<feature type="transmembrane region" description="Helical" evidence="6">
    <location>
        <begin position="265"/>
        <end position="285"/>
    </location>
</feature>
<evidence type="ECO:0000256" key="6">
    <source>
        <dbReference type="SAM" id="Phobius"/>
    </source>
</evidence>
<feature type="transmembrane region" description="Helical" evidence="6">
    <location>
        <begin position="122"/>
        <end position="142"/>
    </location>
</feature>
<keyword evidence="5 6" id="KW-0472">Membrane</keyword>
<feature type="transmembrane region" description="Helical" evidence="6">
    <location>
        <begin position="221"/>
        <end position="245"/>
    </location>
</feature>
<feature type="transmembrane region" description="Helical" evidence="6">
    <location>
        <begin position="459"/>
        <end position="480"/>
    </location>
</feature>
<dbReference type="Pfam" id="PF01943">
    <property type="entry name" value="Polysacc_synt"/>
    <property type="match status" value="1"/>
</dbReference>
<feature type="transmembrane region" description="Helical" evidence="6">
    <location>
        <begin position="431"/>
        <end position="453"/>
    </location>
</feature>
<reference evidence="7" key="1">
    <citation type="submission" date="2020-10" db="EMBL/GenBank/DDBJ databases">
        <authorList>
            <person name="Gilroy R."/>
        </authorList>
    </citation>
    <scope>NUCLEOTIDE SEQUENCE</scope>
    <source>
        <strain evidence="7">18911</strain>
    </source>
</reference>
<reference evidence="7" key="2">
    <citation type="journal article" date="2021" name="PeerJ">
        <title>Extensive microbial diversity within the chicken gut microbiome revealed by metagenomics and culture.</title>
        <authorList>
            <person name="Gilroy R."/>
            <person name="Ravi A."/>
            <person name="Getino M."/>
            <person name="Pursley I."/>
            <person name="Horton D.L."/>
            <person name="Alikhan N.F."/>
            <person name="Baker D."/>
            <person name="Gharbi K."/>
            <person name="Hall N."/>
            <person name="Watson M."/>
            <person name="Adriaenssens E.M."/>
            <person name="Foster-Nyarko E."/>
            <person name="Jarju S."/>
            <person name="Secka A."/>
            <person name="Antonio M."/>
            <person name="Oren A."/>
            <person name="Chaudhuri R.R."/>
            <person name="La Ragione R."/>
            <person name="Hildebrand F."/>
            <person name="Pallen M.J."/>
        </authorList>
    </citation>
    <scope>NUCLEOTIDE SEQUENCE</scope>
    <source>
        <strain evidence="7">18911</strain>
    </source>
</reference>
<name>A0A9D1SHI9_9FIRM</name>
<sequence>MSIVKSVATVTGISIITRAISFLFKIYLTRTLGAEVIGLYSICLSVFFLFIAMTTGGLSTVLSRKIAESRAKGDELKPAAYLATAMSIAVPAAVIALVVGYLLTPEKSFLLSDERALPMLKIMLPALITTTFYIIIRGWFWGTKQFGIFSATELLEEILRVLFTLLLVSGVISGISGSAGLALAFTLSDVAVALAVFIIFLRRGGSFRRGIHPKELLKPALPLTAMRVLGSAVGAILALILPNALIAAGSTIADATAAVGRISGMANPLLMAPNAIIGSLAVVLVPEMSADNVRGDSKKLQSRIDGAISFALVVSGLFMAIYSALGKELTSWLYNDYESGVYLEKAAWLMALTPINMIVATCMNSVGMEKESFFSFIPGTLLMLASCWLLPKYIGIDAVIVANLLSLSVEVVINLFLLHKKIKLRFGFIKTLISVTCISLFVKVLTDFVSGAFDFSSGFLTLVVSGIAGAASYAALAYVFGISDIKTMLSNVKKRRRATPSENQKSNAGSPM</sequence>
<feature type="transmembrane region" description="Helical" evidence="6">
    <location>
        <begin position="400"/>
        <end position="419"/>
    </location>
</feature>
<dbReference type="InterPro" id="IPR002797">
    <property type="entry name" value="Polysacc_synth"/>
</dbReference>
<evidence type="ECO:0000256" key="1">
    <source>
        <dbReference type="ARBA" id="ARBA00004651"/>
    </source>
</evidence>
<comment type="subcellular location">
    <subcellularLocation>
        <location evidence="1">Cell membrane</location>
        <topology evidence="1">Multi-pass membrane protein</topology>
    </subcellularLocation>
</comment>
<feature type="transmembrane region" description="Helical" evidence="6">
    <location>
        <begin position="7"/>
        <end position="27"/>
    </location>
</feature>
<evidence type="ECO:0000313" key="8">
    <source>
        <dbReference type="Proteomes" id="UP000824094"/>
    </source>
</evidence>
<accession>A0A9D1SHI9</accession>
<dbReference type="Proteomes" id="UP000824094">
    <property type="component" value="Unassembled WGS sequence"/>
</dbReference>
<feature type="transmembrane region" description="Helical" evidence="6">
    <location>
        <begin position="79"/>
        <end position="102"/>
    </location>
</feature>
<organism evidence="7 8">
    <name type="scientific">Candidatus Stercoripulliclostridium merdigallinarum</name>
    <dbReference type="NCBI Taxonomy" id="2840951"/>
    <lineage>
        <taxon>Bacteria</taxon>
        <taxon>Bacillati</taxon>
        <taxon>Bacillota</taxon>
        <taxon>Clostridia</taxon>
        <taxon>Eubacteriales</taxon>
        <taxon>Candidatus Stercoripulliclostridium</taxon>
    </lineage>
</organism>
<dbReference type="EMBL" id="DVNF01000074">
    <property type="protein sequence ID" value="HIU60230.1"/>
    <property type="molecule type" value="Genomic_DNA"/>
</dbReference>
<feature type="transmembrane region" description="Helical" evidence="6">
    <location>
        <begin position="154"/>
        <end position="175"/>
    </location>
</feature>